<keyword evidence="3" id="KW-1185">Reference proteome</keyword>
<geneLocation type="plasmid" evidence="1 3">
    <name>unnamed</name>
</geneLocation>
<protein>
    <submittedName>
        <fullName evidence="1">Uncharacterized protein</fullName>
    </submittedName>
</protein>
<dbReference type="RefSeq" id="WP_369595978.1">
    <property type="nucleotide sequence ID" value="NZ_CP045836.1"/>
</dbReference>
<name>A0ABX6DJQ6_9BACI</name>
<evidence type="ECO:0000313" key="3">
    <source>
        <dbReference type="Proteomes" id="UP000373269"/>
    </source>
</evidence>
<sequence>MQLSIAQNIVNETNKKVLILTPLAVGFQFIDEAAKLGIDDIEQTIKENIQKDCRL</sequence>
<dbReference type="EMBL" id="CP045836">
    <property type="protein sequence ID" value="QGG54137.1"/>
    <property type="molecule type" value="Genomic_DNA"/>
</dbReference>
<gene>
    <name evidence="1" type="ORF">GDS87_24490</name>
    <name evidence="2" type="ORF">GDS87_24770</name>
</gene>
<keyword evidence="1" id="KW-0614">Plasmid</keyword>
<organism evidence="1 3">
    <name type="scientific">Lysinibacillus pakistanensis</name>
    <dbReference type="NCBI Taxonomy" id="759811"/>
    <lineage>
        <taxon>Bacteria</taxon>
        <taxon>Bacillati</taxon>
        <taxon>Bacillota</taxon>
        <taxon>Bacilli</taxon>
        <taxon>Bacillales</taxon>
        <taxon>Bacillaceae</taxon>
        <taxon>Lysinibacillus</taxon>
    </lineage>
</organism>
<proteinExistence type="predicted"/>
<evidence type="ECO:0000313" key="2">
    <source>
        <dbReference type="EMBL" id="QGG54137.1"/>
    </source>
</evidence>
<evidence type="ECO:0000313" key="1">
    <source>
        <dbReference type="EMBL" id="QGG54082.1"/>
    </source>
</evidence>
<reference evidence="1 3" key="1">
    <citation type="submission" date="2019-11" db="EMBL/GenBank/DDBJ databases">
        <title>Whole Genome Sequencing and Comparative Genomic Analyses of Lysinibacillus pakistanensis LZH-9, a Halotolerant Strain with Excellent COD Removal Capability.</title>
        <authorList>
            <person name="Zhou H."/>
        </authorList>
    </citation>
    <scope>NUCLEOTIDE SEQUENCE [LARGE SCALE GENOMIC DNA]</scope>
    <source>
        <strain evidence="1 3">LZH-9</strain>
        <plasmid evidence="1 3">unnamed</plasmid>
    </source>
</reference>
<dbReference type="Proteomes" id="UP000373269">
    <property type="component" value="Plasmid unnamed"/>
</dbReference>
<dbReference type="EMBL" id="CP045836">
    <property type="protein sequence ID" value="QGG54082.1"/>
    <property type="molecule type" value="Genomic_DNA"/>
</dbReference>
<accession>A0ABX6DJQ6</accession>